<gene>
    <name evidence="4" type="ORF">EZV62_001126</name>
</gene>
<dbReference type="PANTHER" id="PTHR31325">
    <property type="entry name" value="OS01G0798800 PROTEIN-RELATED"/>
    <property type="match status" value="1"/>
</dbReference>
<feature type="domain" description="DUF4220" evidence="3">
    <location>
        <begin position="57"/>
        <end position="401"/>
    </location>
</feature>
<reference evidence="5" key="1">
    <citation type="journal article" date="2019" name="Gigascience">
        <title>De novo genome assembly of the endangered Acer yangbiense, a plant species with extremely small populations endemic to Yunnan Province, China.</title>
        <authorList>
            <person name="Yang J."/>
            <person name="Wariss H.M."/>
            <person name="Tao L."/>
            <person name="Zhang R."/>
            <person name="Yun Q."/>
            <person name="Hollingsworth P."/>
            <person name="Dao Z."/>
            <person name="Luo G."/>
            <person name="Guo H."/>
            <person name="Ma Y."/>
            <person name="Sun W."/>
        </authorList>
    </citation>
    <scope>NUCLEOTIDE SEQUENCE [LARGE SCALE GENOMIC DNA]</scope>
    <source>
        <strain evidence="5">cv. Malutang</strain>
    </source>
</reference>
<feature type="transmembrane region" description="Helical" evidence="2">
    <location>
        <begin position="55"/>
        <end position="75"/>
    </location>
</feature>
<evidence type="ECO:0000256" key="1">
    <source>
        <dbReference type="SAM" id="MobiDB-lite"/>
    </source>
</evidence>
<feature type="transmembrane region" description="Helical" evidence="2">
    <location>
        <begin position="123"/>
        <end position="145"/>
    </location>
</feature>
<dbReference type="Pfam" id="PF13968">
    <property type="entry name" value="DUF4220"/>
    <property type="match status" value="1"/>
</dbReference>
<keyword evidence="5" id="KW-1185">Reference proteome</keyword>
<keyword evidence="2" id="KW-0472">Membrane</keyword>
<evidence type="ECO:0000313" key="4">
    <source>
        <dbReference type="EMBL" id="TXG72547.1"/>
    </source>
</evidence>
<evidence type="ECO:0000259" key="3">
    <source>
        <dbReference type="Pfam" id="PF13968"/>
    </source>
</evidence>
<dbReference type="AlphaFoldDB" id="A0A5C7IT80"/>
<organism evidence="4 5">
    <name type="scientific">Acer yangbiense</name>
    <dbReference type="NCBI Taxonomy" id="1000413"/>
    <lineage>
        <taxon>Eukaryota</taxon>
        <taxon>Viridiplantae</taxon>
        <taxon>Streptophyta</taxon>
        <taxon>Embryophyta</taxon>
        <taxon>Tracheophyta</taxon>
        <taxon>Spermatophyta</taxon>
        <taxon>Magnoliopsida</taxon>
        <taxon>eudicotyledons</taxon>
        <taxon>Gunneridae</taxon>
        <taxon>Pentapetalae</taxon>
        <taxon>rosids</taxon>
        <taxon>malvids</taxon>
        <taxon>Sapindales</taxon>
        <taxon>Sapindaceae</taxon>
        <taxon>Hippocastanoideae</taxon>
        <taxon>Acereae</taxon>
        <taxon>Acer</taxon>
    </lineage>
</organism>
<evidence type="ECO:0000313" key="5">
    <source>
        <dbReference type="Proteomes" id="UP000323000"/>
    </source>
</evidence>
<feature type="transmembrane region" description="Helical" evidence="2">
    <location>
        <begin position="527"/>
        <end position="548"/>
    </location>
</feature>
<proteinExistence type="predicted"/>
<dbReference type="Pfam" id="PF04578">
    <property type="entry name" value="DUF594"/>
    <property type="match status" value="1"/>
</dbReference>
<keyword evidence="2" id="KW-0812">Transmembrane</keyword>
<feature type="transmembrane region" description="Helical" evidence="2">
    <location>
        <begin position="305"/>
        <end position="324"/>
    </location>
</feature>
<name>A0A5C7IT80_9ROSI</name>
<dbReference type="OrthoDB" id="1689146at2759"/>
<feature type="transmembrane region" description="Helical" evidence="2">
    <location>
        <begin position="336"/>
        <end position="359"/>
    </location>
</feature>
<comment type="caution">
    <text evidence="4">The sequence shown here is derived from an EMBL/GenBank/DDBJ whole genome shotgun (WGS) entry which is preliminary data.</text>
</comment>
<dbReference type="Proteomes" id="UP000323000">
    <property type="component" value="Chromosome 1"/>
</dbReference>
<accession>A0A5C7IT80</accession>
<protein>
    <recommendedName>
        <fullName evidence="3">DUF4220 domain-containing protein</fullName>
    </recommendedName>
</protein>
<feature type="region of interest" description="Disordered" evidence="1">
    <location>
        <begin position="571"/>
        <end position="593"/>
    </location>
</feature>
<keyword evidence="2" id="KW-1133">Transmembrane helix</keyword>
<dbReference type="InterPro" id="IPR007658">
    <property type="entry name" value="DUF594"/>
</dbReference>
<sequence length="715" mass="82172">MKRKRMMEVFRPSLRELWKEWELRALVLSSLVVQIIMIVLGNRRRYIPKTWIKCVVWSAYLLADAVATIALGLLLNDLGQIYEKGGKLDPESELKAFWAPFLLLHLGGPDTITAYSLEDNELFLRHAFQLAVQTGATLLIFLLGWNGSRHSFLSMPMIIVGVIKYGERTWSLWSASSDRLRDTMLTPADPGPNYSKLADEYALKHAEGFYVEVEEMKDDQGGIDLSASAAKPTPDVNITTAHALFGTFKRLFADLILSFQDREKSLSIFQSSPHDKAFNVIAIELGFMYDLLYTKASVIYTPWGLISRGITTSLTCLVLVIFSVSDKRKYSKKVDIYVTFLLLVVAIILEIYAALLLLFSDQSKRWLIEHKRTSIVKFINHCSTILVKVPRWSNYMTNYSITCFCLKEKPGHKILKLFRLDKLREKNRYKTYEVVPENLKKSIFKHVGDKYSQFKEKQGTNTSIRDLYAQPVGSVVLKKYNLLDDQEWNNKIEFDQSILIWHIATDLCIDQDSNDTNCKTSKLLSDYMLYLLVMYPFLLPVGIGLIRFRDTESEARSFFEERMSIFSINSTQSHNNQASQDQGTHQSHNDQAPDQDQIIKEYRTQAIKMLLKVKTHVPPIKVKGDRSKSVLFDACRLASALNKISDKKKKWEMIRDVWLEMLTYAACQSRGSQHARHLRRGGELLTHVWLLMSHFGLTEQFQISQGHARAKLTVK</sequence>
<evidence type="ECO:0000256" key="2">
    <source>
        <dbReference type="SAM" id="Phobius"/>
    </source>
</evidence>
<dbReference type="EMBL" id="VAHF01000001">
    <property type="protein sequence ID" value="TXG72547.1"/>
    <property type="molecule type" value="Genomic_DNA"/>
</dbReference>
<dbReference type="InterPro" id="IPR025315">
    <property type="entry name" value="DUF4220"/>
</dbReference>